<dbReference type="EMBL" id="JH993048">
    <property type="protein sequence ID" value="EKX38466.1"/>
    <property type="molecule type" value="Genomic_DNA"/>
</dbReference>
<feature type="compositionally biased region" description="Basic and acidic residues" evidence="1">
    <location>
        <begin position="142"/>
        <end position="151"/>
    </location>
</feature>
<gene>
    <name evidence="2" type="ORF">GUITHDRAFT_115432</name>
</gene>
<dbReference type="EnsemblProtists" id="EKX38466">
    <property type="protein sequence ID" value="EKX38466"/>
    <property type="gene ID" value="GUITHDRAFT_115432"/>
</dbReference>
<evidence type="ECO:0000256" key="1">
    <source>
        <dbReference type="SAM" id="MobiDB-lite"/>
    </source>
</evidence>
<dbReference type="GeneID" id="17295217"/>
<protein>
    <submittedName>
        <fullName evidence="2 3">Uncharacterized protein</fullName>
    </submittedName>
</protein>
<feature type="compositionally biased region" description="Polar residues" evidence="1">
    <location>
        <begin position="372"/>
        <end position="385"/>
    </location>
</feature>
<feature type="compositionally biased region" description="Low complexity" evidence="1">
    <location>
        <begin position="330"/>
        <end position="353"/>
    </location>
</feature>
<dbReference type="Proteomes" id="UP000011087">
    <property type="component" value="Unassembled WGS sequence"/>
</dbReference>
<feature type="compositionally biased region" description="Basic and acidic residues" evidence="1">
    <location>
        <begin position="232"/>
        <end position="243"/>
    </location>
</feature>
<reference evidence="4" key="2">
    <citation type="submission" date="2012-11" db="EMBL/GenBank/DDBJ databases">
        <authorList>
            <person name="Kuo A."/>
            <person name="Curtis B.A."/>
            <person name="Tanifuji G."/>
            <person name="Burki F."/>
            <person name="Gruber A."/>
            <person name="Irimia M."/>
            <person name="Maruyama S."/>
            <person name="Arias M.C."/>
            <person name="Ball S.G."/>
            <person name="Gile G.H."/>
            <person name="Hirakawa Y."/>
            <person name="Hopkins J.F."/>
            <person name="Rensing S.A."/>
            <person name="Schmutz J."/>
            <person name="Symeonidi A."/>
            <person name="Elias M."/>
            <person name="Eveleigh R.J."/>
            <person name="Herman E.K."/>
            <person name="Klute M.J."/>
            <person name="Nakayama T."/>
            <person name="Obornik M."/>
            <person name="Reyes-Prieto A."/>
            <person name="Armbrust E.V."/>
            <person name="Aves S.J."/>
            <person name="Beiko R.G."/>
            <person name="Coutinho P."/>
            <person name="Dacks J.B."/>
            <person name="Durnford D.G."/>
            <person name="Fast N.M."/>
            <person name="Green B.R."/>
            <person name="Grisdale C."/>
            <person name="Hempe F."/>
            <person name="Henrissat B."/>
            <person name="Hoppner M.P."/>
            <person name="Ishida K.-I."/>
            <person name="Kim E."/>
            <person name="Koreny L."/>
            <person name="Kroth P.G."/>
            <person name="Liu Y."/>
            <person name="Malik S.-B."/>
            <person name="Maier U.G."/>
            <person name="McRose D."/>
            <person name="Mock T."/>
            <person name="Neilson J.A."/>
            <person name="Onodera N.T."/>
            <person name="Poole A.M."/>
            <person name="Pritham E.J."/>
            <person name="Richards T.A."/>
            <person name="Rocap G."/>
            <person name="Roy S.W."/>
            <person name="Sarai C."/>
            <person name="Schaack S."/>
            <person name="Shirato S."/>
            <person name="Slamovits C.H."/>
            <person name="Spencer D.F."/>
            <person name="Suzuki S."/>
            <person name="Worden A.Z."/>
            <person name="Zauner S."/>
            <person name="Barry K."/>
            <person name="Bell C."/>
            <person name="Bharti A.K."/>
            <person name="Crow J.A."/>
            <person name="Grimwood J."/>
            <person name="Kramer R."/>
            <person name="Lindquist E."/>
            <person name="Lucas S."/>
            <person name="Salamov A."/>
            <person name="McFadden G.I."/>
            <person name="Lane C.E."/>
            <person name="Keeling P.J."/>
            <person name="Gray M.W."/>
            <person name="Grigoriev I.V."/>
            <person name="Archibald J.M."/>
        </authorList>
    </citation>
    <scope>NUCLEOTIDE SEQUENCE</scope>
    <source>
        <strain evidence="4">CCMP2712</strain>
    </source>
</reference>
<feature type="region of interest" description="Disordered" evidence="1">
    <location>
        <begin position="79"/>
        <end position="111"/>
    </location>
</feature>
<name>L1IQA4_GUITC</name>
<organism evidence="2">
    <name type="scientific">Guillardia theta (strain CCMP2712)</name>
    <name type="common">Cryptophyte</name>
    <dbReference type="NCBI Taxonomy" id="905079"/>
    <lineage>
        <taxon>Eukaryota</taxon>
        <taxon>Cryptophyceae</taxon>
        <taxon>Pyrenomonadales</taxon>
        <taxon>Geminigeraceae</taxon>
        <taxon>Guillardia</taxon>
    </lineage>
</organism>
<sequence>MSSSLRLASEPVSASFVFSEKQPFHLGLGKIEYSDDPPAHNESLSGDGPAQQESVVHRCWNMLGDGSEEIALQSPHKLHAGARKEVAGTPQKGSGRIVEEGERSNDPPLQESVSYIKTILEHTRQSLQPAEHSDSVSEDSEQNDRELKEISMNKPAPSGAKPRKNKNRDFGDDSILKRSKTIEDAENSPPSHEALEEVWVRSVSTLIQPHIALSNKQYILVAPDSLQPLPSSDRRLQSLKKETGTQTDSKPTRPDGISSQPPLPQAHPSLQTPQRQAQQTPQRQAQHTPKSQAQQTPQRQAQQTPKSQAQQTPQRQAQQTPKSQAPHLLSSSSPMPSSSSTTARTPMSLQRPARPAPKLLPPFTRQRKNSSRRSFGGSTYSFMEL</sequence>
<reference evidence="2 4" key="1">
    <citation type="journal article" date="2012" name="Nature">
        <title>Algal genomes reveal evolutionary mosaicism and the fate of nucleomorphs.</title>
        <authorList>
            <consortium name="DOE Joint Genome Institute"/>
            <person name="Curtis B.A."/>
            <person name="Tanifuji G."/>
            <person name="Burki F."/>
            <person name="Gruber A."/>
            <person name="Irimia M."/>
            <person name="Maruyama S."/>
            <person name="Arias M.C."/>
            <person name="Ball S.G."/>
            <person name="Gile G.H."/>
            <person name="Hirakawa Y."/>
            <person name="Hopkins J.F."/>
            <person name="Kuo A."/>
            <person name="Rensing S.A."/>
            <person name="Schmutz J."/>
            <person name="Symeonidi A."/>
            <person name="Elias M."/>
            <person name="Eveleigh R.J."/>
            <person name="Herman E.K."/>
            <person name="Klute M.J."/>
            <person name="Nakayama T."/>
            <person name="Obornik M."/>
            <person name="Reyes-Prieto A."/>
            <person name="Armbrust E.V."/>
            <person name="Aves S.J."/>
            <person name="Beiko R.G."/>
            <person name="Coutinho P."/>
            <person name="Dacks J.B."/>
            <person name="Durnford D.G."/>
            <person name="Fast N.M."/>
            <person name="Green B.R."/>
            <person name="Grisdale C.J."/>
            <person name="Hempel F."/>
            <person name="Henrissat B."/>
            <person name="Hoppner M.P."/>
            <person name="Ishida K."/>
            <person name="Kim E."/>
            <person name="Koreny L."/>
            <person name="Kroth P.G."/>
            <person name="Liu Y."/>
            <person name="Malik S.B."/>
            <person name="Maier U.G."/>
            <person name="McRose D."/>
            <person name="Mock T."/>
            <person name="Neilson J.A."/>
            <person name="Onodera N.T."/>
            <person name="Poole A.M."/>
            <person name="Pritham E.J."/>
            <person name="Richards T.A."/>
            <person name="Rocap G."/>
            <person name="Roy S.W."/>
            <person name="Sarai C."/>
            <person name="Schaack S."/>
            <person name="Shirato S."/>
            <person name="Slamovits C.H."/>
            <person name="Spencer D.F."/>
            <person name="Suzuki S."/>
            <person name="Worden A.Z."/>
            <person name="Zauner S."/>
            <person name="Barry K."/>
            <person name="Bell C."/>
            <person name="Bharti A.K."/>
            <person name="Crow J.A."/>
            <person name="Grimwood J."/>
            <person name="Kramer R."/>
            <person name="Lindquist E."/>
            <person name="Lucas S."/>
            <person name="Salamov A."/>
            <person name="McFadden G.I."/>
            <person name="Lane C.E."/>
            <person name="Keeling P.J."/>
            <person name="Gray M.W."/>
            <person name="Grigoriev I.V."/>
            <person name="Archibald J.M."/>
        </authorList>
    </citation>
    <scope>NUCLEOTIDE SEQUENCE</scope>
    <source>
        <strain evidence="2 4">CCMP2712</strain>
    </source>
</reference>
<dbReference type="PaxDb" id="55529-EKX38466"/>
<feature type="region of interest" description="Disordered" evidence="1">
    <location>
        <begin position="29"/>
        <end position="52"/>
    </location>
</feature>
<evidence type="ECO:0000313" key="3">
    <source>
        <dbReference type="EnsemblProtists" id="EKX38466"/>
    </source>
</evidence>
<evidence type="ECO:0000313" key="2">
    <source>
        <dbReference type="EMBL" id="EKX38466.1"/>
    </source>
</evidence>
<dbReference type="KEGG" id="gtt:GUITHDRAFT_115432"/>
<keyword evidence="4" id="KW-1185">Reference proteome</keyword>
<reference evidence="3" key="3">
    <citation type="submission" date="2016-03" db="UniProtKB">
        <authorList>
            <consortium name="EnsemblProtists"/>
        </authorList>
    </citation>
    <scope>IDENTIFICATION</scope>
</reference>
<dbReference type="AlphaFoldDB" id="L1IQA4"/>
<dbReference type="RefSeq" id="XP_005825446.1">
    <property type="nucleotide sequence ID" value="XM_005825389.1"/>
</dbReference>
<proteinExistence type="predicted"/>
<accession>L1IQA4</accession>
<dbReference type="HOGENOM" id="CLU_718561_0_0_1"/>
<feature type="region of interest" description="Disordered" evidence="1">
    <location>
        <begin position="125"/>
        <end position="193"/>
    </location>
</feature>
<feature type="compositionally biased region" description="Low complexity" evidence="1">
    <location>
        <begin position="271"/>
        <end position="321"/>
    </location>
</feature>
<evidence type="ECO:0000313" key="4">
    <source>
        <dbReference type="Proteomes" id="UP000011087"/>
    </source>
</evidence>
<feature type="compositionally biased region" description="Basic and acidic residues" evidence="1">
    <location>
        <begin position="167"/>
        <end position="183"/>
    </location>
</feature>
<feature type="region of interest" description="Disordered" evidence="1">
    <location>
        <begin position="225"/>
        <end position="385"/>
    </location>
</feature>